<feature type="region of interest" description="Disordered" evidence="1">
    <location>
        <begin position="36"/>
        <end position="60"/>
    </location>
</feature>
<evidence type="ECO:0000313" key="3">
    <source>
        <dbReference type="Proteomes" id="UP000193689"/>
    </source>
</evidence>
<evidence type="ECO:0000256" key="1">
    <source>
        <dbReference type="SAM" id="MobiDB-lite"/>
    </source>
</evidence>
<feature type="compositionally biased region" description="Polar residues" evidence="1">
    <location>
        <begin position="88"/>
        <end position="103"/>
    </location>
</feature>
<dbReference type="EMBL" id="MCFJ01000008">
    <property type="protein sequence ID" value="ORY62897.1"/>
    <property type="molecule type" value="Genomic_DNA"/>
</dbReference>
<dbReference type="AlphaFoldDB" id="A0A1Y2DUI2"/>
<dbReference type="GeneID" id="63772307"/>
<feature type="region of interest" description="Disordered" evidence="1">
    <location>
        <begin position="1"/>
        <end position="22"/>
    </location>
</feature>
<gene>
    <name evidence="2" type="ORF">BCR38DRAFT_344352</name>
</gene>
<evidence type="ECO:0000313" key="2">
    <source>
        <dbReference type="EMBL" id="ORY62897.1"/>
    </source>
</evidence>
<organism evidence="2 3">
    <name type="scientific">Pseudomassariella vexata</name>
    <dbReference type="NCBI Taxonomy" id="1141098"/>
    <lineage>
        <taxon>Eukaryota</taxon>
        <taxon>Fungi</taxon>
        <taxon>Dikarya</taxon>
        <taxon>Ascomycota</taxon>
        <taxon>Pezizomycotina</taxon>
        <taxon>Sordariomycetes</taxon>
        <taxon>Xylariomycetidae</taxon>
        <taxon>Amphisphaeriales</taxon>
        <taxon>Pseudomassariaceae</taxon>
        <taxon>Pseudomassariella</taxon>
    </lineage>
</organism>
<name>A0A1Y2DUI2_9PEZI</name>
<dbReference type="RefSeq" id="XP_040714554.1">
    <property type="nucleotide sequence ID" value="XM_040856095.1"/>
</dbReference>
<reference evidence="2 3" key="1">
    <citation type="submission" date="2016-07" db="EMBL/GenBank/DDBJ databases">
        <title>Pervasive Adenine N6-methylation of Active Genes in Fungi.</title>
        <authorList>
            <consortium name="DOE Joint Genome Institute"/>
            <person name="Mondo S.J."/>
            <person name="Dannebaum R.O."/>
            <person name="Kuo R.C."/>
            <person name="Labutti K."/>
            <person name="Haridas S."/>
            <person name="Kuo A."/>
            <person name="Salamov A."/>
            <person name="Ahrendt S.R."/>
            <person name="Lipzen A."/>
            <person name="Sullivan W."/>
            <person name="Andreopoulos W.B."/>
            <person name="Clum A."/>
            <person name="Lindquist E."/>
            <person name="Daum C."/>
            <person name="Ramamoorthy G.K."/>
            <person name="Gryganskyi A."/>
            <person name="Culley D."/>
            <person name="Magnuson J.K."/>
            <person name="James T.Y."/>
            <person name="O'Malley M.A."/>
            <person name="Stajich J.E."/>
            <person name="Spatafora J.W."/>
            <person name="Visel A."/>
            <person name="Grigoriev I.V."/>
        </authorList>
    </citation>
    <scope>NUCLEOTIDE SEQUENCE [LARGE SCALE GENOMIC DNA]</scope>
    <source>
        <strain evidence="2 3">CBS 129021</strain>
    </source>
</reference>
<accession>A0A1Y2DUI2</accession>
<dbReference type="SUPFAM" id="SSF57903">
    <property type="entry name" value="FYVE/PHD zinc finger"/>
    <property type="match status" value="1"/>
</dbReference>
<feature type="region of interest" description="Disordered" evidence="1">
    <location>
        <begin position="73"/>
        <end position="107"/>
    </location>
</feature>
<keyword evidence="3" id="KW-1185">Reference proteome</keyword>
<dbReference type="InParanoid" id="A0A1Y2DUI2"/>
<protein>
    <submittedName>
        <fullName evidence="2">Uncharacterized protein</fullName>
    </submittedName>
</protein>
<dbReference type="InterPro" id="IPR011011">
    <property type="entry name" value="Znf_FYVE_PHD"/>
</dbReference>
<dbReference type="Proteomes" id="UP000193689">
    <property type="component" value="Unassembled WGS sequence"/>
</dbReference>
<dbReference type="OrthoDB" id="5370011at2759"/>
<sequence length="362" mass="40364">MGVPSATSSSGGADGRVGKELKGFGRVILRMRTVLRHSGQPFSKRTSKVPPVQPSQAPSNMPVLSRYIQRATDPTDAYRSNTKRLHSKASSEAGTSQKSQCENATRVPRAQIHEERAKKLEARFGLEIKPSEWHSLEGDVLRVETPVRVRVHRECHRCHKAFGVSNECVACGHKCCKQCIRYPPKRTESEKAADREKITAMAQREMELAPIIPHYGLAPPVQVTRPGPNGGQDRVYKPARMRPRRYCHECGTIFHLSSVCQKCNHKRCGDCPRDPASKDKYPYGYPGDDPGANTPTLHSCHECRRKFPLNAKDGADCSKCGHKKCAECPRLTPKRSITRHDPAELKGLQEQLRGISLGETME</sequence>
<feature type="compositionally biased region" description="Polar residues" evidence="1">
    <location>
        <begin position="1"/>
        <end position="11"/>
    </location>
</feature>
<proteinExistence type="predicted"/>
<comment type="caution">
    <text evidence="2">The sequence shown here is derived from an EMBL/GenBank/DDBJ whole genome shotgun (WGS) entry which is preliminary data.</text>
</comment>